<dbReference type="Proteomes" id="UP001055712">
    <property type="component" value="Unassembled WGS sequence"/>
</dbReference>
<organism evidence="2 3">
    <name type="scientific">Chlorella vulgaris</name>
    <name type="common">Green alga</name>
    <dbReference type="NCBI Taxonomy" id="3077"/>
    <lineage>
        <taxon>Eukaryota</taxon>
        <taxon>Viridiplantae</taxon>
        <taxon>Chlorophyta</taxon>
        <taxon>core chlorophytes</taxon>
        <taxon>Trebouxiophyceae</taxon>
        <taxon>Chlorellales</taxon>
        <taxon>Chlorellaceae</taxon>
        <taxon>Chlorella clade</taxon>
        <taxon>Chlorella</taxon>
    </lineage>
</organism>
<dbReference type="OrthoDB" id="515643at2759"/>
<reference evidence="2" key="1">
    <citation type="journal article" date="2019" name="Plant J.">
        <title>Chlorella vulgaris genome assembly and annotation reveals the molecular basis for metabolic acclimation to high light conditions.</title>
        <authorList>
            <person name="Cecchin M."/>
            <person name="Marcolungo L."/>
            <person name="Rossato M."/>
            <person name="Girolomoni L."/>
            <person name="Cosentino E."/>
            <person name="Cuine S."/>
            <person name="Li-Beisson Y."/>
            <person name="Delledonne M."/>
            <person name="Ballottari M."/>
        </authorList>
    </citation>
    <scope>NUCLEOTIDE SEQUENCE</scope>
    <source>
        <strain evidence="2">211/11P</strain>
    </source>
</reference>
<comment type="caution">
    <text evidence="2">The sequence shown here is derived from an EMBL/GenBank/DDBJ whole genome shotgun (WGS) entry which is preliminary data.</text>
</comment>
<evidence type="ECO:0000313" key="3">
    <source>
        <dbReference type="Proteomes" id="UP001055712"/>
    </source>
</evidence>
<keyword evidence="3" id="KW-1185">Reference proteome</keyword>
<proteinExistence type="predicted"/>
<sequence>MATTLLLAEDVLLLAAHHKQGDVVYNLIEASPGVPDCGAVSLKRQRRFDRDHSRRSTVSHKPAQDAASSPAQPLNDLPWAASYLFSFVHQCLSNLGSLHDACRAIQEDTKAAKLAHAYLRREPMARALLLRERTLGGAMLAASLWLAIKFEATRPTTPDANLMSRISGIPAGLLRQQERQILADLQWDLMTPAREAGAVAPPDLTDNVCLDQQKQLAALAVSTFADISSDPSTPPPAEAACPMDVERRREARPFTRYTRQQQQQQQQRCPESNVALLCMEQLQDERAGCFLQSVSQLLTTSAALH</sequence>
<dbReference type="EMBL" id="SIDB01000009">
    <property type="protein sequence ID" value="KAI3428628.1"/>
    <property type="molecule type" value="Genomic_DNA"/>
</dbReference>
<evidence type="ECO:0000256" key="1">
    <source>
        <dbReference type="SAM" id="MobiDB-lite"/>
    </source>
</evidence>
<dbReference type="AlphaFoldDB" id="A0A9D4TLE8"/>
<accession>A0A9D4TLE8</accession>
<gene>
    <name evidence="2" type="ORF">D9Q98_007451</name>
</gene>
<protein>
    <submittedName>
        <fullName evidence="2">Uncharacterized protein</fullName>
    </submittedName>
</protein>
<reference evidence="2" key="2">
    <citation type="submission" date="2020-11" db="EMBL/GenBank/DDBJ databases">
        <authorList>
            <person name="Cecchin M."/>
            <person name="Marcolungo L."/>
            <person name="Rossato M."/>
            <person name="Girolomoni L."/>
            <person name="Cosentino E."/>
            <person name="Cuine S."/>
            <person name="Li-Beisson Y."/>
            <person name="Delledonne M."/>
            <person name="Ballottari M."/>
        </authorList>
    </citation>
    <scope>NUCLEOTIDE SEQUENCE</scope>
    <source>
        <strain evidence="2">211/11P</strain>
        <tissue evidence="2">Whole cell</tissue>
    </source>
</reference>
<evidence type="ECO:0000313" key="2">
    <source>
        <dbReference type="EMBL" id="KAI3428628.1"/>
    </source>
</evidence>
<feature type="region of interest" description="Disordered" evidence="1">
    <location>
        <begin position="45"/>
        <end position="71"/>
    </location>
</feature>
<name>A0A9D4TLE8_CHLVU</name>